<keyword evidence="3" id="KW-1185">Reference proteome</keyword>
<reference evidence="2 3" key="1">
    <citation type="submission" date="2016-10" db="EMBL/GenBank/DDBJ databases">
        <authorList>
            <person name="de Groot N.N."/>
        </authorList>
    </citation>
    <scope>NUCLEOTIDE SEQUENCE [LARGE SCALE GENOMIC DNA]</scope>
    <source>
        <strain evidence="2 3">47C3B</strain>
    </source>
</reference>
<dbReference type="Pfam" id="PF16387">
    <property type="entry name" value="DUF4996"/>
    <property type="match status" value="1"/>
</dbReference>
<evidence type="ECO:0000259" key="1">
    <source>
        <dbReference type="Pfam" id="PF16387"/>
    </source>
</evidence>
<dbReference type="Gene3D" id="3.20.20.190">
    <property type="entry name" value="Phosphatidylinositol (PI) phosphodiesterase"/>
    <property type="match status" value="1"/>
</dbReference>
<evidence type="ECO:0000313" key="3">
    <source>
        <dbReference type="Proteomes" id="UP000199072"/>
    </source>
</evidence>
<dbReference type="GO" id="GO:0006629">
    <property type="term" value="P:lipid metabolic process"/>
    <property type="evidence" value="ECO:0007669"/>
    <property type="project" value="InterPro"/>
</dbReference>
<name>A0A1G7EV86_9SPHI</name>
<gene>
    <name evidence="2" type="ORF">SAMN05216464_108167</name>
</gene>
<dbReference type="InterPro" id="IPR017946">
    <property type="entry name" value="PLC-like_Pdiesterase_TIM-brl"/>
</dbReference>
<dbReference type="InterPro" id="IPR032160">
    <property type="entry name" value="DUF4996"/>
</dbReference>
<feature type="domain" description="DUF4996" evidence="1">
    <location>
        <begin position="1"/>
        <end position="103"/>
    </location>
</feature>
<dbReference type="Proteomes" id="UP000199072">
    <property type="component" value="Unassembled WGS sequence"/>
</dbReference>
<dbReference type="GO" id="GO:0008081">
    <property type="term" value="F:phosphoric diester hydrolase activity"/>
    <property type="evidence" value="ECO:0007669"/>
    <property type="project" value="InterPro"/>
</dbReference>
<dbReference type="AlphaFoldDB" id="A0A1G7EV86"/>
<dbReference type="STRING" id="1391627.SAMN05216464_108167"/>
<accession>A0A1G7EV86</accession>
<organism evidence="2 3">
    <name type="scientific">Mucilaginibacter pineti</name>
    <dbReference type="NCBI Taxonomy" id="1391627"/>
    <lineage>
        <taxon>Bacteria</taxon>
        <taxon>Pseudomonadati</taxon>
        <taxon>Bacteroidota</taxon>
        <taxon>Sphingobacteriia</taxon>
        <taxon>Sphingobacteriales</taxon>
        <taxon>Sphingobacteriaceae</taxon>
        <taxon>Mucilaginibacter</taxon>
    </lineage>
</organism>
<sequence length="110" mass="12779">MAVVDLDKPHAMQKINDYQQHIKPVDSEFNFKKDTSAILANHLFINQKRSKIWINSLWTSLNSGHDDDTAIEIGNKKVSWDWLIEHGATIIQTDRPRELLSYLKKKGLHK</sequence>
<dbReference type="EMBL" id="FNAI01000008">
    <property type="protein sequence ID" value="SDE67355.1"/>
    <property type="molecule type" value="Genomic_DNA"/>
</dbReference>
<proteinExistence type="predicted"/>
<protein>
    <submittedName>
        <fullName evidence="2">Glycerophosphoryl diester phosphodiesterase</fullName>
    </submittedName>
</protein>
<evidence type="ECO:0000313" key="2">
    <source>
        <dbReference type="EMBL" id="SDE67355.1"/>
    </source>
</evidence>